<keyword evidence="1" id="KW-0479">Metal-binding</keyword>
<evidence type="ECO:0000313" key="2">
    <source>
        <dbReference type="EMBL" id="QBZ82307.1"/>
    </source>
</evidence>
<dbReference type="EC" id="3.1.-.-" evidence="2"/>
<accession>A0A4P7NX79</accession>
<feature type="binding site" evidence="1">
    <location>
        <position position="94"/>
    </location>
    <ligand>
        <name>a divalent metal cation</name>
        <dbReference type="ChEBI" id="CHEBI:60240"/>
        <label>1</label>
    </ligand>
</feature>
<dbReference type="Gene3D" id="3.20.20.140">
    <property type="entry name" value="Metal-dependent hydrolases"/>
    <property type="match status" value="1"/>
</dbReference>
<dbReference type="PIRSF" id="PIRSF005902">
    <property type="entry name" value="DNase_TatD"/>
    <property type="match status" value="1"/>
</dbReference>
<dbReference type="GO" id="GO:0046872">
    <property type="term" value="F:metal ion binding"/>
    <property type="evidence" value="ECO:0007669"/>
    <property type="project" value="UniProtKB-KW"/>
</dbReference>
<dbReference type="PANTHER" id="PTHR46124:SF3">
    <property type="entry name" value="HYDROLASE"/>
    <property type="match status" value="1"/>
</dbReference>
<protein>
    <submittedName>
        <fullName evidence="2">Putative metal-dependent hydrolase YjjV</fullName>
        <ecNumber evidence="2">3.1.-.-</ecNumber>
    </submittedName>
</protein>
<dbReference type="GO" id="GO:0016788">
    <property type="term" value="F:hydrolase activity, acting on ester bonds"/>
    <property type="evidence" value="ECO:0007669"/>
    <property type="project" value="InterPro"/>
</dbReference>
<feature type="binding site" evidence="1">
    <location>
        <position position="131"/>
    </location>
    <ligand>
        <name>a divalent metal cation</name>
        <dbReference type="ChEBI" id="CHEBI:60240"/>
        <label>2</label>
    </ligand>
</feature>
<dbReference type="OrthoDB" id="9810005at2"/>
<feature type="binding site" evidence="1">
    <location>
        <position position="10"/>
    </location>
    <ligand>
        <name>a divalent metal cation</name>
        <dbReference type="ChEBI" id="CHEBI:60240"/>
        <label>1</label>
    </ligand>
</feature>
<proteinExistence type="predicted"/>
<dbReference type="InterPro" id="IPR001130">
    <property type="entry name" value="TatD-like"/>
</dbReference>
<sequence>MSYLFDTHCHLADPKFSHSLADDLEIANNHSTSEFLSVGSSTADWFDTLQLAKQFQSIHAALGLHPYFIESDYPSQLEQLELLIASNSVSAIGEIGLDFSKGVTANDSTQMLVFSQQIQLAQTYNLPVSVHCLKAYNPMLNFLKNHPVEGVMHGFAGGAQMAIQFIDAGLHIGINSVLLNQNARRYHELVQCIGLDRLVLESDAPFGMNLDSDAPLASLMKVAIKIAELLECPVQEVIEKTTANAENLFIRKDS</sequence>
<feature type="binding site" evidence="1">
    <location>
        <position position="203"/>
    </location>
    <ligand>
        <name>a divalent metal cation</name>
        <dbReference type="ChEBI" id="CHEBI:60240"/>
        <label>1</label>
    </ligand>
</feature>
<dbReference type="PANTHER" id="PTHR46124">
    <property type="entry name" value="D-AMINOACYL-TRNA DEACYLASE"/>
    <property type="match status" value="1"/>
</dbReference>
<dbReference type="SUPFAM" id="SSF51556">
    <property type="entry name" value="Metallo-dependent hydrolases"/>
    <property type="match status" value="1"/>
</dbReference>
<keyword evidence="2" id="KW-0378">Hydrolase</keyword>
<dbReference type="CDD" id="cd01310">
    <property type="entry name" value="TatD_DNAse"/>
    <property type="match status" value="1"/>
</dbReference>
<dbReference type="InterPro" id="IPR032466">
    <property type="entry name" value="Metal_Hydrolase"/>
</dbReference>
<dbReference type="Proteomes" id="UP000296201">
    <property type="component" value="Chromosome"/>
</dbReference>
<dbReference type="RefSeq" id="WP_135795027.1">
    <property type="nucleotide sequence ID" value="NZ_CP032096.1"/>
</dbReference>
<name>A0A4P7NX79_9GAMM</name>
<feature type="binding site" evidence="1">
    <location>
        <position position="8"/>
    </location>
    <ligand>
        <name>a divalent metal cation</name>
        <dbReference type="ChEBI" id="CHEBI:60240"/>
        <label>1</label>
    </ligand>
</feature>
<evidence type="ECO:0000256" key="1">
    <source>
        <dbReference type="PIRSR" id="PIRSR005902-1"/>
    </source>
</evidence>
<evidence type="ECO:0000313" key="3">
    <source>
        <dbReference type="Proteomes" id="UP000296201"/>
    </source>
</evidence>
<organism evidence="2 3">
    <name type="scientific">Hydrogenovibrio crunogenus</name>
    <dbReference type="NCBI Taxonomy" id="39765"/>
    <lineage>
        <taxon>Bacteria</taxon>
        <taxon>Pseudomonadati</taxon>
        <taxon>Pseudomonadota</taxon>
        <taxon>Gammaproteobacteria</taxon>
        <taxon>Thiotrichales</taxon>
        <taxon>Piscirickettsiaceae</taxon>
        <taxon>Hydrogenovibrio</taxon>
    </lineage>
</organism>
<dbReference type="AlphaFoldDB" id="A0A4P7NX79"/>
<gene>
    <name evidence="2" type="primary">yjjV</name>
    <name evidence="2" type="ORF">GHNINEIG_00335</name>
</gene>
<keyword evidence="3" id="KW-1185">Reference proteome</keyword>
<dbReference type="Pfam" id="PF01026">
    <property type="entry name" value="TatD_DNase"/>
    <property type="match status" value="1"/>
</dbReference>
<dbReference type="GO" id="GO:0005829">
    <property type="term" value="C:cytosol"/>
    <property type="evidence" value="ECO:0007669"/>
    <property type="project" value="TreeGrafter"/>
</dbReference>
<feature type="binding site" evidence="1">
    <location>
        <position position="153"/>
    </location>
    <ligand>
        <name>a divalent metal cation</name>
        <dbReference type="ChEBI" id="CHEBI:60240"/>
        <label>2</label>
    </ligand>
</feature>
<reference evidence="2 3" key="1">
    <citation type="submission" date="2018-08" db="EMBL/GenBank/DDBJ databases">
        <title>Horizontal acquisition of hydrogen conversion ability and other habitat adaptations in Hydrogenovibrio crunogenus strains.</title>
        <authorList>
            <person name="Gonnella G."/>
            <person name="Adam N."/>
            <person name="Perner M."/>
        </authorList>
    </citation>
    <scope>NUCLEOTIDE SEQUENCE [LARGE SCALE GENOMIC DNA]</scope>
    <source>
        <strain evidence="2 3">SP-41</strain>
    </source>
</reference>
<dbReference type="EMBL" id="CP032096">
    <property type="protein sequence ID" value="QBZ82307.1"/>
    <property type="molecule type" value="Genomic_DNA"/>
</dbReference>